<evidence type="ECO:0000313" key="3">
    <source>
        <dbReference type="Proteomes" id="UP000077266"/>
    </source>
</evidence>
<reference evidence="2 3" key="1">
    <citation type="journal article" date="2016" name="Mol. Biol. Evol.">
        <title>Comparative Genomics of Early-Diverging Mushroom-Forming Fungi Provides Insights into the Origins of Lignocellulose Decay Capabilities.</title>
        <authorList>
            <person name="Nagy L.G."/>
            <person name="Riley R."/>
            <person name="Tritt A."/>
            <person name="Adam C."/>
            <person name="Daum C."/>
            <person name="Floudas D."/>
            <person name="Sun H."/>
            <person name="Yadav J.S."/>
            <person name="Pangilinan J."/>
            <person name="Larsson K.H."/>
            <person name="Matsuura K."/>
            <person name="Barry K."/>
            <person name="Labutti K."/>
            <person name="Kuo R."/>
            <person name="Ohm R.A."/>
            <person name="Bhattacharya S.S."/>
            <person name="Shirouzu T."/>
            <person name="Yoshinaga Y."/>
            <person name="Martin F.M."/>
            <person name="Grigoriev I.V."/>
            <person name="Hibbett D.S."/>
        </authorList>
    </citation>
    <scope>NUCLEOTIDE SEQUENCE [LARGE SCALE GENOMIC DNA]</scope>
    <source>
        <strain evidence="2 3">HHB12029</strain>
    </source>
</reference>
<feature type="region of interest" description="Disordered" evidence="1">
    <location>
        <begin position="159"/>
        <end position="190"/>
    </location>
</feature>
<sequence>MCSFRSGPPAFAAASRADTAIPSHQHNAIRLLHSRGSRPQNAQARRQLNSNRLVVCHNTGARLTVHLLHVRSGRDSDKGALTVAAQWGRSRRHPAMLACLHACSSPPETVQHLNSSSALSLPAYDHPFVQYHHAPTPRTQKLFAASASVFGTVNAQMPALSPPLGVRRDGVSGAVESPQERHKHAPEPPR</sequence>
<dbReference type="AlphaFoldDB" id="A0A165ZCN0"/>
<organism evidence="2 3">
    <name type="scientific">Exidia glandulosa HHB12029</name>
    <dbReference type="NCBI Taxonomy" id="1314781"/>
    <lineage>
        <taxon>Eukaryota</taxon>
        <taxon>Fungi</taxon>
        <taxon>Dikarya</taxon>
        <taxon>Basidiomycota</taxon>
        <taxon>Agaricomycotina</taxon>
        <taxon>Agaricomycetes</taxon>
        <taxon>Auriculariales</taxon>
        <taxon>Exidiaceae</taxon>
        <taxon>Exidia</taxon>
    </lineage>
</organism>
<gene>
    <name evidence="2" type="ORF">EXIGLDRAFT_382434</name>
</gene>
<keyword evidence="3" id="KW-1185">Reference proteome</keyword>
<dbReference type="InParanoid" id="A0A165ZCN0"/>
<proteinExistence type="predicted"/>
<name>A0A165ZCN0_EXIGL</name>
<evidence type="ECO:0000313" key="2">
    <source>
        <dbReference type="EMBL" id="KZV81479.1"/>
    </source>
</evidence>
<accession>A0A165ZCN0</accession>
<evidence type="ECO:0000256" key="1">
    <source>
        <dbReference type="SAM" id="MobiDB-lite"/>
    </source>
</evidence>
<dbReference type="EMBL" id="KV426389">
    <property type="protein sequence ID" value="KZV81479.1"/>
    <property type="molecule type" value="Genomic_DNA"/>
</dbReference>
<protein>
    <submittedName>
        <fullName evidence="2">Uncharacterized protein</fullName>
    </submittedName>
</protein>
<dbReference type="Proteomes" id="UP000077266">
    <property type="component" value="Unassembled WGS sequence"/>
</dbReference>